<feature type="transmembrane region" description="Helical" evidence="8">
    <location>
        <begin position="72"/>
        <end position="99"/>
    </location>
</feature>
<evidence type="ECO:0000256" key="1">
    <source>
        <dbReference type="ARBA" id="ARBA00004429"/>
    </source>
</evidence>
<dbReference type="InterPro" id="IPR000515">
    <property type="entry name" value="MetI-like"/>
</dbReference>
<evidence type="ECO:0000313" key="11">
    <source>
        <dbReference type="Proteomes" id="UP000823891"/>
    </source>
</evidence>
<accession>A0A9D2NGG7</accession>
<feature type="transmembrane region" description="Helical" evidence="8">
    <location>
        <begin position="148"/>
        <end position="167"/>
    </location>
</feature>
<evidence type="ECO:0000256" key="5">
    <source>
        <dbReference type="ARBA" id="ARBA00022692"/>
    </source>
</evidence>
<feature type="domain" description="ABC transmembrane type-1" evidence="9">
    <location>
        <begin position="76"/>
        <end position="264"/>
    </location>
</feature>
<dbReference type="PANTHER" id="PTHR43357">
    <property type="entry name" value="INNER MEMBRANE ABC TRANSPORTER PERMEASE PROTEIN YDCV"/>
    <property type="match status" value="1"/>
</dbReference>
<keyword evidence="6 8" id="KW-1133">Transmembrane helix</keyword>
<dbReference type="PROSITE" id="PS50928">
    <property type="entry name" value="ABC_TM1"/>
    <property type="match status" value="1"/>
</dbReference>
<gene>
    <name evidence="10" type="ORF">H9761_13705</name>
</gene>
<evidence type="ECO:0000256" key="8">
    <source>
        <dbReference type="RuleBase" id="RU363032"/>
    </source>
</evidence>
<feature type="transmembrane region" description="Helical" evidence="8">
    <location>
        <begin position="188"/>
        <end position="210"/>
    </location>
</feature>
<evidence type="ECO:0000256" key="7">
    <source>
        <dbReference type="ARBA" id="ARBA00023136"/>
    </source>
</evidence>
<dbReference type="Gene3D" id="1.10.3720.10">
    <property type="entry name" value="MetI-like"/>
    <property type="match status" value="1"/>
</dbReference>
<evidence type="ECO:0000313" key="10">
    <source>
        <dbReference type="EMBL" id="HJC24738.1"/>
    </source>
</evidence>
<evidence type="ECO:0000256" key="4">
    <source>
        <dbReference type="ARBA" id="ARBA00022519"/>
    </source>
</evidence>
<keyword evidence="3" id="KW-1003">Cell membrane</keyword>
<evidence type="ECO:0000259" key="9">
    <source>
        <dbReference type="PROSITE" id="PS50928"/>
    </source>
</evidence>
<dbReference type="EMBL" id="DWWS01000047">
    <property type="protein sequence ID" value="HJC24738.1"/>
    <property type="molecule type" value="Genomic_DNA"/>
</dbReference>
<dbReference type="Pfam" id="PF00528">
    <property type="entry name" value="BPD_transp_1"/>
    <property type="match status" value="1"/>
</dbReference>
<feature type="transmembrane region" description="Helical" evidence="8">
    <location>
        <begin position="238"/>
        <end position="264"/>
    </location>
</feature>
<keyword evidence="4" id="KW-0997">Cell inner membrane</keyword>
<protein>
    <submittedName>
        <fullName evidence="10">ABC transporter permease subunit</fullName>
    </submittedName>
</protein>
<comment type="subcellular location">
    <subcellularLocation>
        <location evidence="1">Cell inner membrane</location>
        <topology evidence="1">Multi-pass membrane protein</topology>
    </subcellularLocation>
    <subcellularLocation>
        <location evidence="8">Cell membrane</location>
        <topology evidence="8">Multi-pass membrane protein</topology>
    </subcellularLocation>
</comment>
<evidence type="ECO:0000256" key="2">
    <source>
        <dbReference type="ARBA" id="ARBA00022448"/>
    </source>
</evidence>
<dbReference type="GO" id="GO:0055085">
    <property type="term" value="P:transmembrane transport"/>
    <property type="evidence" value="ECO:0007669"/>
    <property type="project" value="InterPro"/>
</dbReference>
<reference evidence="10" key="1">
    <citation type="journal article" date="2021" name="PeerJ">
        <title>Extensive microbial diversity within the chicken gut microbiome revealed by metagenomics and culture.</title>
        <authorList>
            <person name="Gilroy R."/>
            <person name="Ravi A."/>
            <person name="Getino M."/>
            <person name="Pursley I."/>
            <person name="Horton D.L."/>
            <person name="Alikhan N.F."/>
            <person name="Baker D."/>
            <person name="Gharbi K."/>
            <person name="Hall N."/>
            <person name="Watson M."/>
            <person name="Adriaenssens E.M."/>
            <person name="Foster-Nyarko E."/>
            <person name="Jarju S."/>
            <person name="Secka A."/>
            <person name="Antonio M."/>
            <person name="Oren A."/>
            <person name="Chaudhuri R.R."/>
            <person name="La Ragione R."/>
            <person name="Hildebrand F."/>
            <person name="Pallen M.J."/>
        </authorList>
    </citation>
    <scope>NUCLEOTIDE SEQUENCE</scope>
    <source>
        <strain evidence="10">USAMLcec2-132</strain>
    </source>
</reference>
<dbReference type="PANTHER" id="PTHR43357:SF4">
    <property type="entry name" value="INNER MEMBRANE ABC TRANSPORTER PERMEASE PROTEIN YDCV"/>
    <property type="match status" value="1"/>
</dbReference>
<proteinExistence type="inferred from homology"/>
<comment type="caution">
    <text evidence="10">The sequence shown here is derived from an EMBL/GenBank/DDBJ whole genome shotgun (WGS) entry which is preliminary data.</text>
</comment>
<name>A0A9D2NGG7_9FIRM</name>
<reference evidence="10" key="2">
    <citation type="submission" date="2021-04" db="EMBL/GenBank/DDBJ databases">
        <authorList>
            <person name="Gilroy R."/>
        </authorList>
    </citation>
    <scope>NUCLEOTIDE SEQUENCE</scope>
    <source>
        <strain evidence="10">USAMLcec2-132</strain>
    </source>
</reference>
<keyword evidence="2 8" id="KW-0813">Transport</keyword>
<dbReference type="InterPro" id="IPR035906">
    <property type="entry name" value="MetI-like_sf"/>
</dbReference>
<dbReference type="Proteomes" id="UP000823891">
    <property type="component" value="Unassembled WGS sequence"/>
</dbReference>
<organism evidence="10 11">
    <name type="scientific">Candidatus Eisenbergiella merdavium</name>
    <dbReference type="NCBI Taxonomy" id="2838551"/>
    <lineage>
        <taxon>Bacteria</taxon>
        <taxon>Bacillati</taxon>
        <taxon>Bacillota</taxon>
        <taxon>Clostridia</taxon>
        <taxon>Lachnospirales</taxon>
        <taxon>Lachnospiraceae</taxon>
        <taxon>Eisenbergiella</taxon>
    </lineage>
</organism>
<keyword evidence="5 8" id="KW-0812">Transmembrane</keyword>
<feature type="transmembrane region" description="Helical" evidence="8">
    <location>
        <begin position="111"/>
        <end position="136"/>
    </location>
</feature>
<sequence length="280" mass="31384">MIKIMSPRAMYHTMGKKRFLEYILFGVFVLFFYLPLLNLCMLAFANRYEVPAVFPQEFGFKWWGFVFEQNSLVSSILLSFVLAVIVTFVSLLICIPAAYALGRFQFRGKKIFLLSFLLSNAFPKMGLYISIGVIFYRLNLMGTLPGVVLIHVLNSLMFMTWIPANAFRSIHSQQEESARDAGAGPVRTFFSITLPMAMPGIIVASVFTFLGSLEESQGTLLVGFPQIKTMPVELYGVIMQYPITAGPVLSLLLIIPTIVILIALRKYVGPEAIAKGYNMK</sequence>
<dbReference type="GO" id="GO:0005886">
    <property type="term" value="C:plasma membrane"/>
    <property type="evidence" value="ECO:0007669"/>
    <property type="project" value="UniProtKB-SubCell"/>
</dbReference>
<dbReference type="SUPFAM" id="SSF161098">
    <property type="entry name" value="MetI-like"/>
    <property type="match status" value="1"/>
</dbReference>
<comment type="similarity">
    <text evidence="8">Belongs to the binding-protein-dependent transport system permease family.</text>
</comment>
<evidence type="ECO:0000256" key="3">
    <source>
        <dbReference type="ARBA" id="ARBA00022475"/>
    </source>
</evidence>
<dbReference type="CDD" id="cd06261">
    <property type="entry name" value="TM_PBP2"/>
    <property type="match status" value="1"/>
</dbReference>
<dbReference type="AlphaFoldDB" id="A0A9D2NGG7"/>
<evidence type="ECO:0000256" key="6">
    <source>
        <dbReference type="ARBA" id="ARBA00022989"/>
    </source>
</evidence>
<keyword evidence="7 8" id="KW-0472">Membrane</keyword>
<feature type="transmembrane region" description="Helical" evidence="8">
    <location>
        <begin position="20"/>
        <end position="45"/>
    </location>
</feature>